<dbReference type="InterPro" id="IPR011304">
    <property type="entry name" value="L-lactate_DH"/>
</dbReference>
<evidence type="ECO:0000256" key="7">
    <source>
        <dbReference type="NCBIfam" id="TIGR01771"/>
    </source>
</evidence>
<dbReference type="Proteomes" id="UP000290191">
    <property type="component" value="Unassembled WGS sequence"/>
</dbReference>
<dbReference type="EMBL" id="PDKO01000006">
    <property type="protein sequence ID" value="RXJ62874.1"/>
    <property type="molecule type" value="Genomic_DNA"/>
</dbReference>
<dbReference type="InterPro" id="IPR018177">
    <property type="entry name" value="L-lactate_DH_AS"/>
</dbReference>
<accession>A0A4Q0Y181</accession>
<dbReference type="AlphaFoldDB" id="A0A4Q0Y181"/>
<protein>
    <recommendedName>
        <fullName evidence="3 7">L-lactate dehydrogenase</fullName>
        <ecNumber evidence="3 7">1.1.1.27</ecNumber>
    </recommendedName>
</protein>
<dbReference type="Pfam" id="PF00056">
    <property type="entry name" value="Ldh_1_N"/>
    <property type="match status" value="1"/>
</dbReference>
<comment type="catalytic activity">
    <reaction evidence="6">
        <text>(S)-lactate + NAD(+) = pyruvate + NADH + H(+)</text>
        <dbReference type="Rhea" id="RHEA:23444"/>
        <dbReference type="ChEBI" id="CHEBI:15361"/>
        <dbReference type="ChEBI" id="CHEBI:15378"/>
        <dbReference type="ChEBI" id="CHEBI:16651"/>
        <dbReference type="ChEBI" id="CHEBI:57540"/>
        <dbReference type="ChEBI" id="CHEBI:57945"/>
        <dbReference type="EC" id="1.1.1.27"/>
    </reaction>
</comment>
<feature type="binding site" evidence="9">
    <location>
        <begin position="120"/>
        <end position="122"/>
    </location>
    <ligand>
        <name>NAD(+)</name>
        <dbReference type="ChEBI" id="CHEBI:57540"/>
    </ligand>
</feature>
<keyword evidence="5 9" id="KW-0520">NAD</keyword>
<dbReference type="GO" id="GO:0006096">
    <property type="term" value="P:glycolytic process"/>
    <property type="evidence" value="ECO:0007669"/>
    <property type="project" value="UniProtKB-UniRule"/>
</dbReference>
<feature type="binding site" evidence="9">
    <location>
        <position position="97"/>
    </location>
    <ligand>
        <name>NAD(+)</name>
        <dbReference type="ChEBI" id="CHEBI:57540"/>
    </ligand>
</feature>
<evidence type="ECO:0000313" key="14">
    <source>
        <dbReference type="Proteomes" id="UP000290191"/>
    </source>
</evidence>
<dbReference type="EC" id="1.1.1.27" evidence="3 7"/>
<dbReference type="InterPro" id="IPR022383">
    <property type="entry name" value="Lactate/malate_DH_C"/>
</dbReference>
<gene>
    <name evidence="13" type="ORF">CRV06_08550</name>
</gene>
<evidence type="ECO:0000313" key="13">
    <source>
        <dbReference type="EMBL" id="RXJ62874.1"/>
    </source>
</evidence>
<name>A0A4Q0Y181_9BACT</name>
<dbReference type="PIRSF" id="PIRSF000102">
    <property type="entry name" value="Lac_mal_DH"/>
    <property type="match status" value="1"/>
</dbReference>
<keyword evidence="14" id="KW-1185">Reference proteome</keyword>
<dbReference type="OrthoDB" id="9802969at2"/>
<dbReference type="UniPathway" id="UPA00554">
    <property type="reaction ID" value="UER00611"/>
</dbReference>
<reference evidence="13 14" key="1">
    <citation type="submission" date="2017-10" db="EMBL/GenBank/DDBJ databases">
        <title>Genomics of the genus Arcobacter.</title>
        <authorList>
            <person name="Perez-Cataluna A."/>
            <person name="Figueras M.J."/>
        </authorList>
    </citation>
    <scope>NUCLEOTIDE SEQUENCE [LARGE SCALE GENOMIC DNA]</scope>
    <source>
        <strain evidence="13 14">DSM 24636</strain>
    </source>
</reference>
<feature type="active site" description="Proton acceptor" evidence="8">
    <location>
        <position position="177"/>
    </location>
</feature>
<evidence type="ECO:0000256" key="9">
    <source>
        <dbReference type="PIRSR" id="PIRSR000102-3"/>
    </source>
</evidence>
<evidence type="ECO:0000256" key="10">
    <source>
        <dbReference type="RuleBase" id="RU003369"/>
    </source>
</evidence>
<feature type="domain" description="Lactate/malate dehydrogenase N-terminal" evidence="11">
    <location>
        <begin position="5"/>
        <end position="143"/>
    </location>
</feature>
<evidence type="ECO:0000256" key="3">
    <source>
        <dbReference type="ARBA" id="ARBA00012967"/>
    </source>
</evidence>
<evidence type="ECO:0000259" key="11">
    <source>
        <dbReference type="Pfam" id="PF00056"/>
    </source>
</evidence>
<comment type="caution">
    <text evidence="13">The sequence shown here is derived from an EMBL/GenBank/DDBJ whole genome shotgun (WGS) entry which is preliminary data.</text>
</comment>
<dbReference type="InterPro" id="IPR001557">
    <property type="entry name" value="L-lactate/malate_DH"/>
</dbReference>
<feature type="binding site" evidence="9">
    <location>
        <begin position="11"/>
        <end position="16"/>
    </location>
    <ligand>
        <name>NAD(+)</name>
        <dbReference type="ChEBI" id="CHEBI:57540"/>
    </ligand>
</feature>
<sequence length="315" mass="35032">MSDLTKIGVIGAGNVGAAIVNALVLRNIGKEIIFFNRDLNKAIGEAMDIDDTIPLVSEMQIKATNTYKDLSSCKIIAITVGARQKENETRLELLGRNAKIIEDVVKNLDIYAPKAILLMVSNPVDILTRVAQEISTRENNKIFASGTVLDTSRLKFQLGKELNVNRKNVHVHVVGEHGDSEFAVWSNAIIGSIKLEKFPLNKNTNLEKLKTKIMDIVKKRAYEIIQRKGYTNFGVAMAVAKLIQCVIRDEKKIFSVSVEANKEYNLIKDTVLSLPCVIGNEGIELKLSLSFDKQEEEKLKAAAKNLDFAYSQIKN</sequence>
<evidence type="ECO:0000256" key="2">
    <source>
        <dbReference type="ARBA" id="ARBA00006054"/>
    </source>
</evidence>
<dbReference type="Pfam" id="PF02866">
    <property type="entry name" value="Ldh_1_C"/>
    <property type="match status" value="1"/>
</dbReference>
<evidence type="ECO:0000256" key="6">
    <source>
        <dbReference type="ARBA" id="ARBA00049258"/>
    </source>
</evidence>
<dbReference type="GO" id="GO:0004459">
    <property type="term" value="F:L-lactate dehydrogenase (NAD+) activity"/>
    <property type="evidence" value="ECO:0007669"/>
    <property type="project" value="UniProtKB-UniRule"/>
</dbReference>
<comment type="similarity">
    <text evidence="2">Belongs to the LDH/MDH superfamily. LDH family.</text>
</comment>
<dbReference type="PANTHER" id="PTHR43128:SF16">
    <property type="entry name" value="L-LACTATE DEHYDROGENASE"/>
    <property type="match status" value="1"/>
</dbReference>
<keyword evidence="4 10" id="KW-0560">Oxidoreductase</keyword>
<dbReference type="InterPro" id="IPR036291">
    <property type="entry name" value="NAD(P)-bd_dom_sf"/>
</dbReference>
<dbReference type="GO" id="GO:0006089">
    <property type="term" value="P:lactate metabolic process"/>
    <property type="evidence" value="ECO:0007669"/>
    <property type="project" value="TreeGrafter"/>
</dbReference>
<dbReference type="RefSeq" id="WP_129082141.1">
    <property type="nucleotide sequence ID" value="NZ_CP041070.1"/>
</dbReference>
<dbReference type="Gene3D" id="3.40.50.720">
    <property type="entry name" value="NAD(P)-binding Rossmann-like Domain"/>
    <property type="match status" value="1"/>
</dbReference>
<dbReference type="InterPro" id="IPR001236">
    <property type="entry name" value="Lactate/malate_DH_N"/>
</dbReference>
<dbReference type="PRINTS" id="PR00086">
    <property type="entry name" value="LLDHDRGNASE"/>
</dbReference>
<comment type="pathway">
    <text evidence="1">Fermentation; pyruvate fermentation to lactate; (S)-lactate from pyruvate: step 1/1.</text>
</comment>
<dbReference type="InterPro" id="IPR015955">
    <property type="entry name" value="Lactate_DH/Glyco_Ohase_4_C"/>
</dbReference>
<evidence type="ECO:0000256" key="8">
    <source>
        <dbReference type="PIRSR" id="PIRSR000102-1"/>
    </source>
</evidence>
<proteinExistence type="inferred from homology"/>
<dbReference type="STRING" id="877500.GCA_000935065_01828"/>
<feature type="domain" description="Lactate/malate dehydrogenase C-terminal" evidence="12">
    <location>
        <begin position="147"/>
        <end position="307"/>
    </location>
</feature>
<evidence type="ECO:0000256" key="1">
    <source>
        <dbReference type="ARBA" id="ARBA00004843"/>
    </source>
</evidence>
<organism evidence="13 14">
    <name type="scientific">Halarcobacter anaerophilus</name>
    <dbReference type="NCBI Taxonomy" id="877500"/>
    <lineage>
        <taxon>Bacteria</taxon>
        <taxon>Pseudomonadati</taxon>
        <taxon>Campylobacterota</taxon>
        <taxon>Epsilonproteobacteria</taxon>
        <taxon>Campylobacterales</taxon>
        <taxon>Arcobacteraceae</taxon>
        <taxon>Halarcobacter</taxon>
    </lineage>
</organism>
<dbReference type="PANTHER" id="PTHR43128">
    <property type="entry name" value="L-2-HYDROXYCARBOXYLATE DEHYDROGENASE (NAD(P)(+))"/>
    <property type="match status" value="1"/>
</dbReference>
<dbReference type="GO" id="GO:0005737">
    <property type="term" value="C:cytoplasm"/>
    <property type="evidence" value="ECO:0007669"/>
    <property type="project" value="UniProtKB-UniRule"/>
</dbReference>
<evidence type="ECO:0000256" key="5">
    <source>
        <dbReference type="ARBA" id="ARBA00023027"/>
    </source>
</evidence>
<dbReference type="Gene3D" id="3.90.110.10">
    <property type="entry name" value="Lactate dehydrogenase/glycoside hydrolase, family 4, C-terminal"/>
    <property type="match status" value="1"/>
</dbReference>
<dbReference type="SUPFAM" id="SSF51735">
    <property type="entry name" value="NAD(P)-binding Rossmann-fold domains"/>
    <property type="match status" value="1"/>
</dbReference>
<dbReference type="NCBIfam" id="TIGR01771">
    <property type="entry name" value="L-LDH-NAD"/>
    <property type="match status" value="1"/>
</dbReference>
<evidence type="ECO:0000256" key="4">
    <source>
        <dbReference type="ARBA" id="ARBA00023002"/>
    </source>
</evidence>
<dbReference type="PROSITE" id="PS00064">
    <property type="entry name" value="L_LDH"/>
    <property type="match status" value="1"/>
</dbReference>
<dbReference type="SUPFAM" id="SSF56327">
    <property type="entry name" value="LDH C-terminal domain-like"/>
    <property type="match status" value="1"/>
</dbReference>
<evidence type="ECO:0000259" key="12">
    <source>
        <dbReference type="Pfam" id="PF02866"/>
    </source>
</evidence>